<gene>
    <name evidence="8" type="primary">rplC</name>
    <name evidence="12" type="ORF">DFR31_1209</name>
</gene>
<comment type="similarity">
    <text evidence="1 8 9">Belongs to the universal ribosomal protein uL3 family.</text>
</comment>
<dbReference type="AlphaFoldDB" id="A0A498C515"/>
<dbReference type="PANTHER" id="PTHR11229">
    <property type="entry name" value="50S RIBOSOMAL PROTEIN L3"/>
    <property type="match status" value="1"/>
</dbReference>
<dbReference type="PANTHER" id="PTHR11229:SF16">
    <property type="entry name" value="LARGE RIBOSOMAL SUBUNIT PROTEIN UL3C"/>
    <property type="match status" value="1"/>
</dbReference>
<evidence type="ECO:0000256" key="7">
    <source>
        <dbReference type="ARBA" id="ARBA00035243"/>
    </source>
</evidence>
<dbReference type="EMBL" id="RCDA01000001">
    <property type="protein sequence ID" value="RLK51284.1"/>
    <property type="molecule type" value="Genomic_DNA"/>
</dbReference>
<dbReference type="Gene3D" id="3.30.160.810">
    <property type="match status" value="1"/>
</dbReference>
<evidence type="ECO:0000256" key="8">
    <source>
        <dbReference type="HAMAP-Rule" id="MF_01325"/>
    </source>
</evidence>
<protein>
    <recommendedName>
        <fullName evidence="7 8">Large ribosomal subunit protein uL3</fullName>
    </recommendedName>
</protein>
<keyword evidence="6 8" id="KW-0687">Ribonucleoprotein</keyword>
<dbReference type="GO" id="GO:0003735">
    <property type="term" value="F:structural constituent of ribosome"/>
    <property type="evidence" value="ECO:0007669"/>
    <property type="project" value="UniProtKB-UniRule"/>
</dbReference>
<dbReference type="PROSITE" id="PS00474">
    <property type="entry name" value="RIBOSOMAL_L3"/>
    <property type="match status" value="1"/>
</dbReference>
<keyword evidence="2 8" id="KW-0488">Methylation</keyword>
<dbReference type="InterPro" id="IPR000597">
    <property type="entry name" value="Ribosomal_uL3"/>
</dbReference>
<keyword evidence="4 8" id="KW-0694">RNA-binding</keyword>
<dbReference type="InterPro" id="IPR019927">
    <property type="entry name" value="Ribosomal_uL3_bac/org-type"/>
</dbReference>
<dbReference type="FunFam" id="3.30.160.810:FF:000001">
    <property type="entry name" value="50S ribosomal protein L3"/>
    <property type="match status" value="1"/>
</dbReference>
<dbReference type="Proteomes" id="UP000275461">
    <property type="component" value="Unassembled WGS sequence"/>
</dbReference>
<dbReference type="FunFam" id="2.40.30.10:FF:000004">
    <property type="entry name" value="50S ribosomal protein L3"/>
    <property type="match status" value="1"/>
</dbReference>
<dbReference type="GO" id="GO:0006412">
    <property type="term" value="P:translation"/>
    <property type="evidence" value="ECO:0007669"/>
    <property type="project" value="UniProtKB-UniRule"/>
</dbReference>
<dbReference type="SUPFAM" id="SSF50447">
    <property type="entry name" value="Translation proteins"/>
    <property type="match status" value="1"/>
</dbReference>
<organism evidence="12 13">
    <name type="scientific">Alkalispirillum mobile</name>
    <dbReference type="NCBI Taxonomy" id="85925"/>
    <lineage>
        <taxon>Bacteria</taxon>
        <taxon>Pseudomonadati</taxon>
        <taxon>Pseudomonadota</taxon>
        <taxon>Gammaproteobacteria</taxon>
        <taxon>Chromatiales</taxon>
        <taxon>Ectothiorhodospiraceae</taxon>
        <taxon>Alkalispirillum</taxon>
    </lineage>
</organism>
<evidence type="ECO:0000256" key="5">
    <source>
        <dbReference type="ARBA" id="ARBA00022980"/>
    </source>
</evidence>
<dbReference type="InterPro" id="IPR019926">
    <property type="entry name" value="Ribosomal_uL3_CS"/>
</dbReference>
<evidence type="ECO:0000256" key="11">
    <source>
        <dbReference type="SAM" id="MobiDB-lite"/>
    </source>
</evidence>
<keyword evidence="13" id="KW-1185">Reference proteome</keyword>
<dbReference type="HAMAP" id="MF_01325_B">
    <property type="entry name" value="Ribosomal_uL3_B"/>
    <property type="match status" value="1"/>
</dbReference>
<comment type="function">
    <text evidence="8 10">One of the primary rRNA binding proteins, it binds directly near the 3'-end of the 23S rRNA, where it nucleates assembly of the 50S subunit.</text>
</comment>
<evidence type="ECO:0000313" key="12">
    <source>
        <dbReference type="EMBL" id="RLK51284.1"/>
    </source>
</evidence>
<reference evidence="12 13" key="1">
    <citation type="submission" date="2018-10" db="EMBL/GenBank/DDBJ databases">
        <title>Genomic Encyclopedia of Type Strains, Phase IV (KMG-IV): sequencing the most valuable type-strain genomes for metagenomic binning, comparative biology and taxonomic classification.</title>
        <authorList>
            <person name="Goeker M."/>
        </authorList>
    </citation>
    <scope>NUCLEOTIDE SEQUENCE [LARGE SCALE GENOMIC DNA]</scope>
    <source>
        <strain evidence="12 13">DSM 12769</strain>
    </source>
</reference>
<dbReference type="Gene3D" id="2.40.30.10">
    <property type="entry name" value="Translation factors"/>
    <property type="match status" value="1"/>
</dbReference>
<comment type="subunit">
    <text evidence="8 10">Part of the 50S ribosomal subunit. Forms a cluster with proteins L14 and L19.</text>
</comment>
<dbReference type="Pfam" id="PF00297">
    <property type="entry name" value="Ribosomal_L3"/>
    <property type="match status" value="1"/>
</dbReference>
<evidence type="ECO:0000256" key="9">
    <source>
        <dbReference type="RuleBase" id="RU003905"/>
    </source>
</evidence>
<evidence type="ECO:0000256" key="4">
    <source>
        <dbReference type="ARBA" id="ARBA00022884"/>
    </source>
</evidence>
<dbReference type="OrthoDB" id="9806135at2"/>
<evidence type="ECO:0000256" key="3">
    <source>
        <dbReference type="ARBA" id="ARBA00022730"/>
    </source>
</evidence>
<feature type="modified residue" description="N5-methylglutamine" evidence="8">
    <location>
        <position position="153"/>
    </location>
</feature>
<dbReference type="GO" id="GO:0022625">
    <property type="term" value="C:cytosolic large ribosomal subunit"/>
    <property type="evidence" value="ECO:0007669"/>
    <property type="project" value="TreeGrafter"/>
</dbReference>
<evidence type="ECO:0000256" key="10">
    <source>
        <dbReference type="RuleBase" id="RU003906"/>
    </source>
</evidence>
<dbReference type="RefSeq" id="WP_121441706.1">
    <property type="nucleotide sequence ID" value="NZ_RCDA01000001.1"/>
</dbReference>
<keyword evidence="5 8" id="KW-0689">Ribosomal protein</keyword>
<dbReference type="InterPro" id="IPR009000">
    <property type="entry name" value="Transl_B-barrel_sf"/>
</dbReference>
<evidence type="ECO:0000256" key="2">
    <source>
        <dbReference type="ARBA" id="ARBA00022481"/>
    </source>
</evidence>
<evidence type="ECO:0000256" key="6">
    <source>
        <dbReference type="ARBA" id="ARBA00023274"/>
    </source>
</evidence>
<comment type="caution">
    <text evidence="12">The sequence shown here is derived from an EMBL/GenBank/DDBJ whole genome shotgun (WGS) entry which is preliminary data.</text>
</comment>
<comment type="PTM">
    <text evidence="8">Methylated by PrmB.</text>
</comment>
<sequence>MSIGIVGRKAGMTRVFTEDGASVPVTVIEASPNRVTQVRTPERDGYSGIQVTAGSRRANRVSKPLAGHFAAAGVDAGRGVWEFRLQDGQAIEIEAGGELTVEGFEAGQVVDVTGTSKGKGFAGTVKRHNFSTQDATHGNSLAHRAPGSIGQNQTPGRVFKGKKMAGQMGNKRNTVKNLEVVRVDTERHLLLVRGSVPGAVGSDVIVRPARNQRKKGDS</sequence>
<evidence type="ECO:0000256" key="1">
    <source>
        <dbReference type="ARBA" id="ARBA00006540"/>
    </source>
</evidence>
<dbReference type="NCBIfam" id="TIGR03625">
    <property type="entry name" value="L3_bact"/>
    <property type="match status" value="1"/>
</dbReference>
<dbReference type="GO" id="GO:0019843">
    <property type="term" value="F:rRNA binding"/>
    <property type="evidence" value="ECO:0007669"/>
    <property type="project" value="UniProtKB-UniRule"/>
</dbReference>
<name>A0A498C515_9GAMM</name>
<evidence type="ECO:0000313" key="13">
    <source>
        <dbReference type="Proteomes" id="UP000275461"/>
    </source>
</evidence>
<feature type="region of interest" description="Disordered" evidence="11">
    <location>
        <begin position="135"/>
        <end position="156"/>
    </location>
</feature>
<proteinExistence type="inferred from homology"/>
<keyword evidence="3 8" id="KW-0699">rRNA-binding</keyword>
<accession>A0A498C515</accession>